<evidence type="ECO:0000313" key="2">
    <source>
        <dbReference type="Proteomes" id="UP001062846"/>
    </source>
</evidence>
<accession>A0ACC0LZT9</accession>
<comment type="caution">
    <text evidence="1">The sequence shown here is derived from an EMBL/GenBank/DDBJ whole genome shotgun (WGS) entry which is preliminary data.</text>
</comment>
<proteinExistence type="predicted"/>
<keyword evidence="2" id="KW-1185">Reference proteome</keyword>
<dbReference type="Proteomes" id="UP001062846">
    <property type="component" value="Chromosome 10"/>
</dbReference>
<organism evidence="1 2">
    <name type="scientific">Rhododendron molle</name>
    <name type="common">Chinese azalea</name>
    <name type="synonym">Azalea mollis</name>
    <dbReference type="NCBI Taxonomy" id="49168"/>
    <lineage>
        <taxon>Eukaryota</taxon>
        <taxon>Viridiplantae</taxon>
        <taxon>Streptophyta</taxon>
        <taxon>Embryophyta</taxon>
        <taxon>Tracheophyta</taxon>
        <taxon>Spermatophyta</taxon>
        <taxon>Magnoliopsida</taxon>
        <taxon>eudicotyledons</taxon>
        <taxon>Gunneridae</taxon>
        <taxon>Pentapetalae</taxon>
        <taxon>asterids</taxon>
        <taxon>Ericales</taxon>
        <taxon>Ericaceae</taxon>
        <taxon>Ericoideae</taxon>
        <taxon>Rhodoreae</taxon>
        <taxon>Rhododendron</taxon>
    </lineage>
</organism>
<evidence type="ECO:0000313" key="1">
    <source>
        <dbReference type="EMBL" id="KAI8534205.1"/>
    </source>
</evidence>
<sequence length="124" mass="13595">MVVLQQLIWPVWHSSSRLSAISSHALTFPCFLALLISILSPIVLSISLLFSSLFQQAASLLGLLRFFILLTSKQEEFTQASPTLAQMGSTSKKPQRGGNFTDEDDKLLVPAYLNISLDAVQGND</sequence>
<name>A0ACC0LZT9_RHOML</name>
<protein>
    <submittedName>
        <fullName evidence="1">Uncharacterized protein</fullName>
    </submittedName>
</protein>
<reference evidence="1" key="1">
    <citation type="submission" date="2022-02" db="EMBL/GenBank/DDBJ databases">
        <title>Plant Genome Project.</title>
        <authorList>
            <person name="Zhang R.-G."/>
        </authorList>
    </citation>
    <scope>NUCLEOTIDE SEQUENCE</scope>
    <source>
        <strain evidence="1">AT1</strain>
    </source>
</reference>
<gene>
    <name evidence="1" type="ORF">RHMOL_Rhmol10G0071000</name>
</gene>
<dbReference type="EMBL" id="CM046397">
    <property type="protein sequence ID" value="KAI8534205.1"/>
    <property type="molecule type" value="Genomic_DNA"/>
</dbReference>